<comment type="caution">
    <text evidence="1">The sequence shown here is derived from an EMBL/GenBank/DDBJ whole genome shotgun (WGS) entry which is preliminary data.</text>
</comment>
<feature type="non-terminal residue" evidence="1">
    <location>
        <position position="1"/>
    </location>
</feature>
<gene>
    <name evidence="1" type="ORF">KKC1_20830</name>
</gene>
<sequence>SVKVYYSPQGG</sequence>
<dbReference type="Proteomes" id="UP000197032">
    <property type="component" value="Unassembled WGS sequence"/>
</dbReference>
<dbReference type="EMBL" id="BDGJ01000111">
    <property type="protein sequence ID" value="GAW92938.1"/>
    <property type="molecule type" value="Genomic_DNA"/>
</dbReference>
<keyword evidence="1" id="KW-0966">Cell projection</keyword>
<keyword evidence="2" id="KW-1185">Reference proteome</keyword>
<protein>
    <submittedName>
        <fullName evidence="1">Flagellar protein</fullName>
    </submittedName>
</protein>
<name>A0A1Z5HU53_9FIRM</name>
<accession>A0A1Z5HU53</accession>
<evidence type="ECO:0000313" key="2">
    <source>
        <dbReference type="Proteomes" id="UP000197032"/>
    </source>
</evidence>
<reference evidence="2" key="1">
    <citation type="journal article" date="2017" name="Appl. Environ. Microbiol.">
        <title>Genomic Analysis of Calderihabitans maritimus KKC1, a Thermophilic, Hydrogenogenic, Carboxydotrophic Bacterium Isolated from Marine Sediment.</title>
        <authorList>
            <person name="Omae K."/>
            <person name="Yoneda Y."/>
            <person name="Fukuyama Y."/>
            <person name="Yoshida T."/>
            <person name="Sako Y."/>
        </authorList>
    </citation>
    <scope>NUCLEOTIDE SEQUENCE [LARGE SCALE GENOMIC DNA]</scope>
    <source>
        <strain evidence="2">KKC1</strain>
    </source>
</reference>
<organism evidence="1 2">
    <name type="scientific">Calderihabitans maritimus</name>
    <dbReference type="NCBI Taxonomy" id="1246530"/>
    <lineage>
        <taxon>Bacteria</taxon>
        <taxon>Bacillati</taxon>
        <taxon>Bacillota</taxon>
        <taxon>Clostridia</taxon>
        <taxon>Neomoorellales</taxon>
        <taxon>Calderihabitantaceae</taxon>
        <taxon>Calderihabitans</taxon>
    </lineage>
</organism>
<evidence type="ECO:0000313" key="1">
    <source>
        <dbReference type="EMBL" id="GAW92938.1"/>
    </source>
</evidence>
<proteinExistence type="predicted"/>
<keyword evidence="1" id="KW-0969">Cilium</keyword>
<keyword evidence="1" id="KW-0282">Flagellum</keyword>